<organism evidence="3 4">
    <name type="scientific">Aspergillus hiratsukae</name>
    <dbReference type="NCBI Taxonomy" id="1194566"/>
    <lineage>
        <taxon>Eukaryota</taxon>
        <taxon>Fungi</taxon>
        <taxon>Dikarya</taxon>
        <taxon>Ascomycota</taxon>
        <taxon>Pezizomycotina</taxon>
        <taxon>Eurotiomycetes</taxon>
        <taxon>Eurotiomycetidae</taxon>
        <taxon>Eurotiales</taxon>
        <taxon>Aspergillaceae</taxon>
        <taxon>Aspergillus</taxon>
        <taxon>Aspergillus subgen. Fumigati</taxon>
    </lineage>
</organism>
<name>A0A8H6PSV0_9EURO</name>
<accession>A0A8H6PSV0</accession>
<keyword evidence="2" id="KW-0732">Signal</keyword>
<evidence type="ECO:0000313" key="3">
    <source>
        <dbReference type="EMBL" id="KAF7159857.1"/>
    </source>
</evidence>
<evidence type="ECO:0000256" key="2">
    <source>
        <dbReference type="SAM" id="SignalP"/>
    </source>
</evidence>
<feature type="region of interest" description="Disordered" evidence="1">
    <location>
        <begin position="139"/>
        <end position="184"/>
    </location>
</feature>
<dbReference type="AlphaFoldDB" id="A0A8H6PSV0"/>
<feature type="chain" id="PRO_5034914445" evidence="2">
    <location>
        <begin position="23"/>
        <end position="337"/>
    </location>
</feature>
<comment type="caution">
    <text evidence="3">The sequence shown here is derived from an EMBL/GenBank/DDBJ whole genome shotgun (WGS) entry which is preliminary data.</text>
</comment>
<dbReference type="EMBL" id="JACBAF010002270">
    <property type="protein sequence ID" value="KAF7159857.1"/>
    <property type="molecule type" value="Genomic_DNA"/>
</dbReference>
<evidence type="ECO:0000256" key="1">
    <source>
        <dbReference type="SAM" id="MobiDB-lite"/>
    </source>
</evidence>
<protein>
    <submittedName>
        <fullName evidence="3">Uncharacterized protein</fullName>
    </submittedName>
</protein>
<feature type="compositionally biased region" description="Basic and acidic residues" evidence="1">
    <location>
        <begin position="165"/>
        <end position="182"/>
    </location>
</feature>
<sequence length="337" mass="36343">MHFSQLVTVASALALAPTAVVARQAAAAFVTVSSIDTCPKGVDTGAGKSQPQKIITEYTCTKAKISHALSVSYYGFDIEPITKETTACCRALKIYDNEDCIGHPAVELPLVGPANDRCIPERYFGDEVKSISMQLDCDEEPFKGDEHGPKQGEHGPNQEATPKQEAAHGSEKGQQAPERKAGDFNLGGLEDILGGLSGGVPGGLRFVDGGVVASTTRFLLREDLNQPLHPNSRDTRSPKLLATIHATDRVTVVTITVNKSNAMEWNVSHQATSTTGARHHELGPECVICRLKTVDSRTSVLILHSSESANEMKYVLRFSVSSRVVSRSRFDRVVSDC</sequence>
<reference evidence="3" key="1">
    <citation type="submission" date="2020-06" db="EMBL/GenBank/DDBJ databases">
        <title>Draft genome sequences of strains closely related to Aspergillus parafelis and Aspergillus hiratsukae.</title>
        <authorList>
            <person name="Dos Santos R.A.C."/>
            <person name="Rivero-Menendez O."/>
            <person name="Steenwyk J.L."/>
            <person name="Mead M.E."/>
            <person name="Goldman G.H."/>
            <person name="Alastruey-Izquierdo A."/>
            <person name="Rokas A."/>
        </authorList>
    </citation>
    <scope>NUCLEOTIDE SEQUENCE</scope>
    <source>
        <strain evidence="3">CNM-CM6106</strain>
    </source>
</reference>
<gene>
    <name evidence="3" type="ORF">CNMCM6106_007236</name>
</gene>
<evidence type="ECO:0000313" key="4">
    <source>
        <dbReference type="Proteomes" id="UP000662466"/>
    </source>
</evidence>
<proteinExistence type="predicted"/>
<feature type="compositionally biased region" description="Basic and acidic residues" evidence="1">
    <location>
        <begin position="140"/>
        <end position="153"/>
    </location>
</feature>
<dbReference type="Proteomes" id="UP000662466">
    <property type="component" value="Unassembled WGS sequence"/>
</dbReference>
<feature type="signal peptide" evidence="2">
    <location>
        <begin position="1"/>
        <end position="22"/>
    </location>
</feature>